<dbReference type="PROSITE" id="PS01097">
    <property type="entry name" value="HUPF_HYPC"/>
    <property type="match status" value="1"/>
</dbReference>
<comment type="caution">
    <text evidence="2">The sequence shown here is derived from an EMBL/GenBank/DDBJ whole genome shotgun (WGS) entry which is preliminary data.</text>
</comment>
<accession>A0A8T4KQU4</accession>
<proteinExistence type="inferred from homology"/>
<evidence type="ECO:0000313" key="2">
    <source>
        <dbReference type="EMBL" id="MBS3057383.1"/>
    </source>
</evidence>
<evidence type="ECO:0000313" key="3">
    <source>
        <dbReference type="Proteomes" id="UP000677687"/>
    </source>
</evidence>
<dbReference type="AlphaFoldDB" id="A0A8T4KQU4"/>
<dbReference type="Pfam" id="PF01455">
    <property type="entry name" value="HupF_HypC"/>
    <property type="match status" value="1"/>
</dbReference>
<name>A0A8T4KQU4_9ARCH</name>
<dbReference type="Proteomes" id="UP000677687">
    <property type="component" value="Unassembled WGS sequence"/>
</dbReference>
<dbReference type="EMBL" id="JAGVWD010000027">
    <property type="protein sequence ID" value="MBS3057383.1"/>
    <property type="molecule type" value="Genomic_DNA"/>
</dbReference>
<comment type="similarity">
    <text evidence="1">Belongs to the HupF/HypC family.</text>
</comment>
<gene>
    <name evidence="2" type="ORF">J4415_02030</name>
</gene>
<reference evidence="2" key="2">
    <citation type="submission" date="2021-05" db="EMBL/GenBank/DDBJ databases">
        <title>Protein family content uncovers lineage relationships and bacterial pathway maintenance mechanisms in DPANN archaea.</title>
        <authorList>
            <person name="Castelle C.J."/>
            <person name="Meheust R."/>
            <person name="Jaffe A.L."/>
            <person name="Seitz K."/>
            <person name="Gong X."/>
            <person name="Baker B.J."/>
            <person name="Banfield J.F."/>
        </authorList>
    </citation>
    <scope>NUCLEOTIDE SEQUENCE</scope>
    <source>
        <strain evidence="2">RIFCSPHIGHO2_01_FULL_AR10_44_11</strain>
    </source>
</reference>
<dbReference type="SUPFAM" id="SSF159127">
    <property type="entry name" value="HupF/HypC-like"/>
    <property type="match status" value="1"/>
</dbReference>
<dbReference type="InterPro" id="IPR019812">
    <property type="entry name" value="Hydgase_assmbl_chp_CS"/>
</dbReference>
<reference evidence="2" key="1">
    <citation type="submission" date="2021-03" db="EMBL/GenBank/DDBJ databases">
        <authorList>
            <person name="Jaffe A."/>
        </authorList>
    </citation>
    <scope>NUCLEOTIDE SEQUENCE</scope>
    <source>
        <strain evidence="2">RIFCSPHIGHO2_01_FULL_AR10_44_11</strain>
    </source>
</reference>
<sequence length="54" mass="5984">MCLAIPGKIVKLKQKGKIAVIDYGKEKREAVNLINAEIGSLVIVQHKNIVEKIE</sequence>
<organism evidence="2 3">
    <name type="scientific">Candidatus Iainarchaeum sp</name>
    <dbReference type="NCBI Taxonomy" id="3101447"/>
    <lineage>
        <taxon>Archaea</taxon>
        <taxon>Candidatus Iainarchaeota</taxon>
        <taxon>Candidatus Iainarchaeia</taxon>
        <taxon>Candidatus Iainarchaeales</taxon>
        <taxon>Candidatus Iainarchaeaceae</taxon>
        <taxon>Candidatus Iainarchaeum</taxon>
    </lineage>
</organism>
<dbReference type="Gene3D" id="2.30.30.140">
    <property type="match status" value="1"/>
</dbReference>
<protein>
    <submittedName>
        <fullName evidence="2">HypC/HybG/HupF family hydrogenase formation chaperone</fullName>
    </submittedName>
</protein>
<evidence type="ECO:0000256" key="1">
    <source>
        <dbReference type="ARBA" id="ARBA00006018"/>
    </source>
</evidence>
<dbReference type="InterPro" id="IPR001109">
    <property type="entry name" value="Hydrogenase_HupF/HypC"/>
</dbReference>